<dbReference type="GO" id="GO:0004672">
    <property type="term" value="F:protein kinase activity"/>
    <property type="evidence" value="ECO:0007669"/>
    <property type="project" value="InterPro"/>
</dbReference>
<evidence type="ECO:0000313" key="2">
    <source>
        <dbReference type="EMBL" id="TDN52488.1"/>
    </source>
</evidence>
<dbReference type="Pfam" id="PF06293">
    <property type="entry name" value="Kdo"/>
    <property type="match status" value="2"/>
</dbReference>
<feature type="domain" description="Protein kinase" evidence="1">
    <location>
        <begin position="299"/>
        <end position="490"/>
    </location>
</feature>
<keyword evidence="3" id="KW-1185">Reference proteome</keyword>
<evidence type="ECO:0000259" key="1">
    <source>
        <dbReference type="PROSITE" id="PS50011"/>
    </source>
</evidence>
<dbReference type="InterPro" id="IPR011009">
    <property type="entry name" value="Kinase-like_dom_sf"/>
</dbReference>
<dbReference type="GO" id="GO:0005524">
    <property type="term" value="F:ATP binding"/>
    <property type="evidence" value="ECO:0007669"/>
    <property type="project" value="InterPro"/>
</dbReference>
<reference evidence="2 3" key="1">
    <citation type="submission" date="2019-03" db="EMBL/GenBank/DDBJ databases">
        <title>Genomic Encyclopedia of Type Strains, Phase IV (KMG-IV): sequencing the most valuable type-strain genomes for metagenomic binning, comparative biology and taxonomic classification.</title>
        <authorList>
            <person name="Goeker M."/>
        </authorList>
    </citation>
    <scope>NUCLEOTIDE SEQUENCE [LARGE SCALE GENOMIC DNA]</scope>
    <source>
        <strain evidence="2 3">DSM 12121</strain>
    </source>
</reference>
<dbReference type="PANTHER" id="PTHR37171">
    <property type="entry name" value="SERINE/THREONINE-PROTEIN KINASE YRZF-RELATED"/>
    <property type="match status" value="1"/>
</dbReference>
<dbReference type="EMBL" id="SNVV01000006">
    <property type="protein sequence ID" value="TDN52488.1"/>
    <property type="molecule type" value="Genomic_DNA"/>
</dbReference>
<organism evidence="2 3">
    <name type="scientific">Azoarcus indigens</name>
    <dbReference type="NCBI Taxonomy" id="29545"/>
    <lineage>
        <taxon>Bacteria</taxon>
        <taxon>Pseudomonadati</taxon>
        <taxon>Pseudomonadota</taxon>
        <taxon>Betaproteobacteria</taxon>
        <taxon>Rhodocyclales</taxon>
        <taxon>Zoogloeaceae</taxon>
        <taxon>Azoarcus</taxon>
    </lineage>
</organism>
<gene>
    <name evidence="2" type="ORF">C7389_106188</name>
</gene>
<accession>A0A4R6E6A0</accession>
<dbReference type="SUPFAM" id="SSF56112">
    <property type="entry name" value="Protein kinase-like (PK-like)"/>
    <property type="match status" value="2"/>
</dbReference>
<name>A0A4R6E6A0_9RHOO</name>
<dbReference type="InterPro" id="IPR052396">
    <property type="entry name" value="Meiotic_Drive_Suppr_Kinase"/>
</dbReference>
<dbReference type="PANTHER" id="PTHR37171:SF1">
    <property type="entry name" value="SERINE_THREONINE-PROTEIN KINASE YRZF-RELATED"/>
    <property type="match status" value="1"/>
</dbReference>
<comment type="caution">
    <text evidence="2">The sequence shown here is derived from an EMBL/GenBank/DDBJ whole genome shotgun (WGS) entry which is preliminary data.</text>
</comment>
<keyword evidence="2" id="KW-0808">Transferase</keyword>
<dbReference type="Gene3D" id="1.10.510.10">
    <property type="entry name" value="Transferase(Phosphotransferase) domain 1"/>
    <property type="match status" value="2"/>
</dbReference>
<sequence length="490" mass="54103">MNTAAQLPPLVDAATLRAAGRQPPAPFRLALTPAFGPQARELWMQRLLRVLPGKRIVGEARLVGGELDGRRVLAKLFVDAGSARHSQREHEGIAALAAAGIPTPPALGMLALPGGGRALFTEFLDGADTLLDAWRALADGTPGAPEALALLAPAFALLGQLHAAGLSHDDLHFGNFLRHEGQLYLIDGDAVRRHASPLEESTAARDLAMLIAQLPRTWDEDLAPLLAAYRASNAAAPGERALGSALVAERAWRLRDYLSKAGRDCSLFKVDKRFRRFTAVWRAAAEQLEPLLAEPDRRMDGGRLLKRGNTCTVAQVNIDGRPVVVKRYNLKSLRHALSRLWRPSRGWHSWREGHRLRLFGIPTPAPLALVEERHGPLRGRAWLVNEFCAGVDLLSHLRPTSAPPAAEAAALRTLFATLHRERISHGDLKATNLLWDGRDIQLIDLDAMRQHRKPASYARAWRRDRQRLLRNWPADSELYRWLDTNLPPAA</sequence>
<dbReference type="AlphaFoldDB" id="A0A4R6E6A0"/>
<dbReference type="RefSeq" id="WP_133590621.1">
    <property type="nucleotide sequence ID" value="NZ_SNVV01000006.1"/>
</dbReference>
<keyword evidence="2" id="KW-0418">Kinase</keyword>
<dbReference type="PROSITE" id="PS50011">
    <property type="entry name" value="PROTEIN_KINASE_DOM"/>
    <property type="match status" value="1"/>
</dbReference>
<dbReference type="InterPro" id="IPR000719">
    <property type="entry name" value="Prot_kinase_dom"/>
</dbReference>
<dbReference type="OrthoDB" id="8532943at2"/>
<proteinExistence type="predicted"/>
<dbReference type="Proteomes" id="UP000295129">
    <property type="component" value="Unassembled WGS sequence"/>
</dbReference>
<protein>
    <submittedName>
        <fullName evidence="2">Lipopolysaccharide kinase (Kdo/WaaP) family protein</fullName>
    </submittedName>
</protein>
<evidence type="ECO:0000313" key="3">
    <source>
        <dbReference type="Proteomes" id="UP000295129"/>
    </source>
</evidence>